<comment type="subcellular location">
    <subcellularLocation>
        <location evidence="1 7">Cell membrane</location>
        <topology evidence="1 7">Multi-pass membrane protein</topology>
    </subcellularLocation>
</comment>
<dbReference type="GO" id="GO:0055085">
    <property type="term" value="P:transmembrane transport"/>
    <property type="evidence" value="ECO:0007669"/>
    <property type="project" value="InterPro"/>
</dbReference>
<keyword evidence="4 7" id="KW-0812">Transmembrane</keyword>
<dbReference type="Gene3D" id="1.10.3720.10">
    <property type="entry name" value="MetI-like"/>
    <property type="match status" value="1"/>
</dbReference>
<sequence>MAKMKRTKSAAPVIRKSRGDKFASWMFLVPTMIFLGITALLPLLYSLYLSFFRLKLNLPNAVPEFIGFGNYIKMFSDPTLLTSTGNTLLFAVVSVALEVVIGLFLAMALCSDKMWARICTSIFLIPMIMAPVAVGTLWRMMLDSSTGIINYFLSFLGIPSITWLSTPNTAMLSVILVNVWQLVPWVTIICAAGLKALPSDCLEAASVDGATNGQIFRKIVLPMMSPVLTVVVMLRFVDAFKVFDTVYVMTNGGPGSATEMLPNYIYKQGLKFFDAGYSASLAIIFVVVMTVVTMGFLRLRDRMEENL</sequence>
<gene>
    <name evidence="9" type="primary">ycjO_6</name>
    <name evidence="9" type="ORF">ERS852491_03841</name>
</gene>
<keyword evidence="5 7" id="KW-1133">Transmembrane helix</keyword>
<proteinExistence type="inferred from homology"/>
<dbReference type="GO" id="GO:0005886">
    <property type="term" value="C:plasma membrane"/>
    <property type="evidence" value="ECO:0007669"/>
    <property type="project" value="UniProtKB-SubCell"/>
</dbReference>
<feature type="transmembrane region" description="Helical" evidence="7">
    <location>
        <begin position="88"/>
        <end position="110"/>
    </location>
</feature>
<accession>A0A174JCN4</accession>
<evidence type="ECO:0000256" key="5">
    <source>
        <dbReference type="ARBA" id="ARBA00022989"/>
    </source>
</evidence>
<evidence type="ECO:0000256" key="4">
    <source>
        <dbReference type="ARBA" id="ARBA00022692"/>
    </source>
</evidence>
<evidence type="ECO:0000313" key="10">
    <source>
        <dbReference type="Proteomes" id="UP000095544"/>
    </source>
</evidence>
<dbReference type="InterPro" id="IPR000515">
    <property type="entry name" value="MetI-like"/>
</dbReference>
<evidence type="ECO:0000256" key="6">
    <source>
        <dbReference type="ARBA" id="ARBA00023136"/>
    </source>
</evidence>
<name>A0A174JCN4_9FIRM</name>
<evidence type="ECO:0000256" key="7">
    <source>
        <dbReference type="RuleBase" id="RU363032"/>
    </source>
</evidence>
<dbReference type="InterPro" id="IPR035906">
    <property type="entry name" value="MetI-like_sf"/>
</dbReference>
<feature type="domain" description="ABC transmembrane type-1" evidence="8">
    <location>
        <begin position="84"/>
        <end position="298"/>
    </location>
</feature>
<evidence type="ECO:0000256" key="2">
    <source>
        <dbReference type="ARBA" id="ARBA00022448"/>
    </source>
</evidence>
<dbReference type="Pfam" id="PF00528">
    <property type="entry name" value="BPD_transp_1"/>
    <property type="match status" value="1"/>
</dbReference>
<keyword evidence="6 7" id="KW-0472">Membrane</keyword>
<comment type="similarity">
    <text evidence="7">Belongs to the binding-protein-dependent transport system permease family.</text>
</comment>
<evidence type="ECO:0000259" key="8">
    <source>
        <dbReference type="PROSITE" id="PS50928"/>
    </source>
</evidence>
<keyword evidence="3" id="KW-1003">Cell membrane</keyword>
<dbReference type="PANTHER" id="PTHR43005:SF1">
    <property type="entry name" value="SPERMIDINE_PUTRESCINE TRANSPORT SYSTEM PERMEASE PROTEIN"/>
    <property type="match status" value="1"/>
</dbReference>
<dbReference type="PROSITE" id="PS50928">
    <property type="entry name" value="ABC_TM1"/>
    <property type="match status" value="1"/>
</dbReference>
<dbReference type="EMBL" id="CYZU01000046">
    <property type="protein sequence ID" value="CUO96006.1"/>
    <property type="molecule type" value="Genomic_DNA"/>
</dbReference>
<organism evidence="9 10">
    <name type="scientific">Faecalicatena contorta</name>
    <dbReference type="NCBI Taxonomy" id="39482"/>
    <lineage>
        <taxon>Bacteria</taxon>
        <taxon>Bacillati</taxon>
        <taxon>Bacillota</taxon>
        <taxon>Clostridia</taxon>
        <taxon>Lachnospirales</taxon>
        <taxon>Lachnospiraceae</taxon>
        <taxon>Faecalicatena</taxon>
    </lineage>
</organism>
<feature type="transmembrane region" description="Helical" evidence="7">
    <location>
        <begin position="122"/>
        <end position="142"/>
    </location>
</feature>
<dbReference type="PANTHER" id="PTHR43005">
    <property type="entry name" value="BLR7065 PROTEIN"/>
    <property type="match status" value="1"/>
</dbReference>
<evidence type="ECO:0000256" key="3">
    <source>
        <dbReference type="ARBA" id="ARBA00022475"/>
    </source>
</evidence>
<evidence type="ECO:0000313" key="9">
    <source>
        <dbReference type="EMBL" id="CUO96006.1"/>
    </source>
</evidence>
<feature type="transmembrane region" description="Helical" evidence="7">
    <location>
        <begin position="219"/>
        <end position="237"/>
    </location>
</feature>
<dbReference type="AlphaFoldDB" id="A0A174JCN4"/>
<feature type="transmembrane region" description="Helical" evidence="7">
    <location>
        <begin position="25"/>
        <end position="48"/>
    </location>
</feature>
<reference evidence="9 10" key="1">
    <citation type="submission" date="2015-09" db="EMBL/GenBank/DDBJ databases">
        <authorList>
            <consortium name="Pathogen Informatics"/>
        </authorList>
    </citation>
    <scope>NUCLEOTIDE SEQUENCE [LARGE SCALE GENOMIC DNA]</scope>
    <source>
        <strain evidence="9 10">2789STDY5834876</strain>
    </source>
</reference>
<dbReference type="CDD" id="cd06261">
    <property type="entry name" value="TM_PBP2"/>
    <property type="match status" value="1"/>
</dbReference>
<evidence type="ECO:0000256" key="1">
    <source>
        <dbReference type="ARBA" id="ARBA00004651"/>
    </source>
</evidence>
<keyword evidence="2 7" id="KW-0813">Transport</keyword>
<dbReference type="STRING" id="39482.ERS852491_03841"/>
<dbReference type="Proteomes" id="UP000095544">
    <property type="component" value="Unassembled WGS sequence"/>
</dbReference>
<protein>
    <submittedName>
        <fullName evidence="9">Inner membrane ABC transporter permease protein ycjO</fullName>
    </submittedName>
</protein>
<feature type="transmembrane region" description="Helical" evidence="7">
    <location>
        <begin position="277"/>
        <end position="297"/>
    </location>
</feature>
<dbReference type="SUPFAM" id="SSF161098">
    <property type="entry name" value="MetI-like"/>
    <property type="match status" value="1"/>
</dbReference>